<accession>A0A8S1BHQ3</accession>
<evidence type="ECO:0000313" key="3">
    <source>
        <dbReference type="Proteomes" id="UP000494106"/>
    </source>
</evidence>
<protein>
    <recommendedName>
        <fullName evidence="4">Vacuolar protein sorting-associated protein 13B</fullName>
    </recommendedName>
</protein>
<sequence length="1251" mass="140470">MFCIPWGQRAVCKETQVSLWGGGVALHNLVLKPDVLQQEVALPFTLISGRIHELLIQVPWTKIMSEPIVVTIDTIECVLNLKPPESPDGSPPPPPSRKTQVVEAPPGYMQALVRRIVNNIALKVHHLIVKYVQDDIVLSLNVKHLSIDSAGVNWEPSFADIDQYQPTVRRLVKLDDLTLCLDKADSDGKIRYYQEPLLYRCHLDLRVLTQLVSANCRRASSLNVTLRSSKLAFSVTSDQLTLLLRLMKERVPSELAQQATAAKTNLTSQAEIPLTTKTNSAESSRSTNSWSEWAWSWLPTWMDKEGGFEDIPVSPTPLPIYFDAFLDDLSLVFKVMEVVEGLSRKRSRSVMEVGASHAVVKSSICYPTSMTLRFGARDLLLRSHGKCVCGASNYDASINQATMYIKRIDIDETEGPWTWPKEVLSEPSITSTKVEEAQAVDEEYRPTPEGVPTSTAEVTDQPPPSNHKEMTKETAEDYDVFSKMRPLIYVEFLHERTPPSPFMNPYDNPPKDFQYSDWVEQCRVKVKLEPIELRLCMGLLHRFLAIRSIFKEVETEEIESATRVLTVEECEALVDNLPERRITFEARGLRFRLYPWNHYFTSKPIKSPIVLGIELPNVSVTTTAPLYPHRVCSAACQIPEDVGPLWQGARVHINAVIKEAQMLLTTVDNTLQKPCARADIHLVVHVLLKKSYFKKKESVHMSFLMKIRELNISGSWARLQAAYCAVESLISDKVSLVLKYSSLAKDALHDEEAVVLDFTLEEFIARGYITKNIRTFIVSVHSARATAFHEPVPGEVKQAWLFSAPDAPSTTPYLRIAFQWCDVPGPTYFDYLGFWAEATAVSIDPLLIAWLAYEPVMKPVDLASTSSTNVSKGSVQYFAKRKFSANQAPLIGQIKHRSLVKSPLIGQIKHRSLVKSSTAHWSNQAPLIGQIKCIVKTHTCIIVLVQWPGGAGGRGNKGGSSAELVHVRPRASADSSSEPSDRKRSRFAMPSKCWYHGEKLLAIHQRLKTILIHVEMGLIQVYITTSTVSAVDCVTLRDAMERHAIGAQRVLAISLGRIAMHSNSANKYLWQQLRHDGPTFIKQKPEAESFPWKISIADVSCYTLEAARIERDHSGSALRSTLKAQAGFVHPRTVLELVTTTITVSVVTKMLQIKNIELIPEHKRDTSATTQTERALESKSESIAQPQSEAREKVTLKEGPVVSLGVHLHADTPPIIIKLEKDQKMFRDLRLSNWMNWEWRSCCLVPADMDK</sequence>
<dbReference type="Proteomes" id="UP000494106">
    <property type="component" value="Unassembled WGS sequence"/>
</dbReference>
<feature type="region of interest" description="Disordered" evidence="1">
    <location>
        <begin position="1164"/>
        <end position="1191"/>
    </location>
</feature>
<feature type="compositionally biased region" description="Pro residues" evidence="1">
    <location>
        <begin position="84"/>
        <end position="96"/>
    </location>
</feature>
<dbReference type="PANTHER" id="PTHR12517">
    <property type="entry name" value="VACUOLAR PROTEIN SORTING-ASSOCIATED PROTEIN 13B"/>
    <property type="match status" value="1"/>
</dbReference>
<dbReference type="InterPro" id="IPR039782">
    <property type="entry name" value="VPS13B"/>
</dbReference>
<evidence type="ECO:0000256" key="1">
    <source>
        <dbReference type="SAM" id="MobiDB-lite"/>
    </source>
</evidence>
<dbReference type="EMBL" id="CADEBC010000602">
    <property type="protein sequence ID" value="CAB3258844.1"/>
    <property type="molecule type" value="Genomic_DNA"/>
</dbReference>
<feature type="region of interest" description="Disordered" evidence="1">
    <location>
        <begin position="439"/>
        <end position="473"/>
    </location>
</feature>
<evidence type="ECO:0008006" key="4">
    <source>
        <dbReference type="Google" id="ProtNLM"/>
    </source>
</evidence>
<proteinExistence type="predicted"/>
<feature type="region of interest" description="Disordered" evidence="1">
    <location>
        <begin position="82"/>
        <end position="101"/>
    </location>
</feature>
<reference evidence="2 3" key="1">
    <citation type="submission" date="2020-04" db="EMBL/GenBank/DDBJ databases">
        <authorList>
            <person name="Wallbank WR R."/>
            <person name="Pardo Diaz C."/>
            <person name="Kozak K."/>
            <person name="Martin S."/>
            <person name="Jiggins C."/>
            <person name="Moest M."/>
            <person name="Warren A I."/>
            <person name="Byers J.R.P. K."/>
            <person name="Montejo-Kovacevich G."/>
            <person name="Yen C E."/>
        </authorList>
    </citation>
    <scope>NUCLEOTIDE SEQUENCE [LARGE SCALE GENOMIC DNA]</scope>
</reference>
<gene>
    <name evidence="2" type="ORF">APLA_LOCUS16707</name>
</gene>
<keyword evidence="3" id="KW-1185">Reference proteome</keyword>
<dbReference type="PANTHER" id="PTHR12517:SF0">
    <property type="entry name" value="INTERMEMBRANE LIPID TRANSFER PROTEIN VPS13B"/>
    <property type="match status" value="1"/>
</dbReference>
<evidence type="ECO:0000313" key="2">
    <source>
        <dbReference type="EMBL" id="CAB3258844.1"/>
    </source>
</evidence>
<comment type="caution">
    <text evidence="2">The sequence shown here is derived from an EMBL/GenBank/DDBJ whole genome shotgun (WGS) entry which is preliminary data.</text>
</comment>
<dbReference type="AlphaFoldDB" id="A0A8S1BHQ3"/>
<dbReference type="OrthoDB" id="445152at2759"/>
<organism evidence="2 3">
    <name type="scientific">Arctia plantaginis</name>
    <name type="common">Wood tiger moth</name>
    <name type="synonym">Phalaena plantaginis</name>
    <dbReference type="NCBI Taxonomy" id="874455"/>
    <lineage>
        <taxon>Eukaryota</taxon>
        <taxon>Metazoa</taxon>
        <taxon>Ecdysozoa</taxon>
        <taxon>Arthropoda</taxon>
        <taxon>Hexapoda</taxon>
        <taxon>Insecta</taxon>
        <taxon>Pterygota</taxon>
        <taxon>Neoptera</taxon>
        <taxon>Endopterygota</taxon>
        <taxon>Lepidoptera</taxon>
        <taxon>Glossata</taxon>
        <taxon>Ditrysia</taxon>
        <taxon>Noctuoidea</taxon>
        <taxon>Erebidae</taxon>
        <taxon>Arctiinae</taxon>
        <taxon>Arctia</taxon>
    </lineage>
</organism>
<name>A0A8S1BHQ3_ARCPL</name>